<dbReference type="SUPFAM" id="SSF53335">
    <property type="entry name" value="S-adenosyl-L-methionine-dependent methyltransferases"/>
    <property type="match status" value="1"/>
</dbReference>
<dbReference type="Gene3D" id="3.40.50.150">
    <property type="entry name" value="Vaccinia Virus protein VP39"/>
    <property type="match status" value="2"/>
</dbReference>
<dbReference type="InterPro" id="IPR006342">
    <property type="entry name" value="FkbM_mtfrase"/>
</dbReference>
<sequence length="217" mass="24193">MVKHRVLKPGIKLRTVKFGLLKGLKLHLDFSTETQIYLGLYETETFSATRELIRRAAWMVDVGAGVGELALYFMKVHGPHTVFAFEPRPEQLARFGDNLAANGWALSDVSMSPDFVGLGEGCTALDALAPQLNHRGLIKIDVDGAEMDVLRSAEGLLRAGAADFLVEVHSKELEEACIALFKANGYKVDIIPNAWWRLFVPERRNIEHNRWLTAVHA</sequence>
<name>A0A2W5QSE0_ANCNO</name>
<dbReference type="AlphaFoldDB" id="A0A2W5QSE0"/>
<evidence type="ECO:0000259" key="1">
    <source>
        <dbReference type="Pfam" id="PF05050"/>
    </source>
</evidence>
<dbReference type="EMBL" id="QFQD01000075">
    <property type="protein sequence ID" value="PZQ79946.1"/>
    <property type="molecule type" value="Genomic_DNA"/>
</dbReference>
<dbReference type="PANTHER" id="PTHR34203:SF15">
    <property type="entry name" value="SLL1173 PROTEIN"/>
    <property type="match status" value="1"/>
</dbReference>
<organism evidence="2 3">
    <name type="scientific">Ancylobacter novellus</name>
    <name type="common">Thiobacillus novellus</name>
    <dbReference type="NCBI Taxonomy" id="921"/>
    <lineage>
        <taxon>Bacteria</taxon>
        <taxon>Pseudomonadati</taxon>
        <taxon>Pseudomonadota</taxon>
        <taxon>Alphaproteobacteria</taxon>
        <taxon>Hyphomicrobiales</taxon>
        <taxon>Xanthobacteraceae</taxon>
        <taxon>Ancylobacter</taxon>
    </lineage>
</organism>
<accession>A0A2W5QSE0</accession>
<gene>
    <name evidence="2" type="ORF">DI549_18570</name>
</gene>
<dbReference type="InterPro" id="IPR029063">
    <property type="entry name" value="SAM-dependent_MTases_sf"/>
</dbReference>
<dbReference type="PANTHER" id="PTHR34203">
    <property type="entry name" value="METHYLTRANSFERASE, FKBM FAMILY PROTEIN"/>
    <property type="match status" value="1"/>
</dbReference>
<evidence type="ECO:0000313" key="3">
    <source>
        <dbReference type="Proteomes" id="UP000248887"/>
    </source>
</evidence>
<dbReference type="Proteomes" id="UP000248887">
    <property type="component" value="Unassembled WGS sequence"/>
</dbReference>
<proteinExistence type="predicted"/>
<evidence type="ECO:0000313" key="2">
    <source>
        <dbReference type="EMBL" id="PZQ79946.1"/>
    </source>
</evidence>
<feature type="domain" description="Methyltransferase FkbM" evidence="1">
    <location>
        <begin position="123"/>
        <end position="187"/>
    </location>
</feature>
<reference evidence="2 3" key="1">
    <citation type="submission" date="2017-08" db="EMBL/GenBank/DDBJ databases">
        <title>Infants hospitalized years apart are colonized by the same room-sourced microbial strains.</title>
        <authorList>
            <person name="Brooks B."/>
            <person name="Olm M.R."/>
            <person name="Firek B.A."/>
            <person name="Baker R."/>
            <person name="Thomas B.C."/>
            <person name="Morowitz M.J."/>
            <person name="Banfield J.F."/>
        </authorList>
    </citation>
    <scope>NUCLEOTIDE SEQUENCE [LARGE SCALE GENOMIC DNA]</scope>
    <source>
        <strain evidence="2">S2_005_001_R2_27</strain>
    </source>
</reference>
<dbReference type="Pfam" id="PF05050">
    <property type="entry name" value="Methyltransf_21"/>
    <property type="match status" value="1"/>
</dbReference>
<protein>
    <recommendedName>
        <fullName evidence="1">Methyltransferase FkbM domain-containing protein</fullName>
    </recommendedName>
</protein>
<dbReference type="InterPro" id="IPR052514">
    <property type="entry name" value="SAM-dependent_MTase"/>
</dbReference>
<comment type="caution">
    <text evidence="2">The sequence shown here is derived from an EMBL/GenBank/DDBJ whole genome shotgun (WGS) entry which is preliminary data.</text>
</comment>